<dbReference type="PANTHER" id="PTHR38788">
    <property type="entry name" value="CLR5 DOMAIN-CONTAINING PROTEIN"/>
    <property type="match status" value="1"/>
</dbReference>
<gene>
    <name evidence="3" type="ORF">PAC_06159</name>
</gene>
<name>A0A1L7WU20_9HELO</name>
<dbReference type="OrthoDB" id="5986190at2759"/>
<evidence type="ECO:0000313" key="4">
    <source>
        <dbReference type="Proteomes" id="UP000184330"/>
    </source>
</evidence>
<feature type="region of interest" description="Disordered" evidence="1">
    <location>
        <begin position="139"/>
        <end position="171"/>
    </location>
</feature>
<accession>A0A1L7WU20</accession>
<feature type="compositionally biased region" description="Low complexity" evidence="1">
    <location>
        <begin position="1"/>
        <end position="13"/>
    </location>
</feature>
<feature type="compositionally biased region" description="Polar residues" evidence="1">
    <location>
        <begin position="140"/>
        <end position="157"/>
    </location>
</feature>
<dbReference type="EMBL" id="FJOG01000007">
    <property type="protein sequence ID" value="CZR56271.1"/>
    <property type="molecule type" value="Genomic_DNA"/>
</dbReference>
<sequence length="663" mass="75905">MSSSLQSPTPGSSHGPPASSTAKRPSKLRALFRNNLKWDCHKDAIRVYYIEEDHTLKETMDFILESCHFKASERKWKDKLKEWGFEKNIPAKEMSFMAAKSIKRKFEEAKDTIFYRGGTLVDESKVEEFKKRRVGDEYLSVQSAPETPPQVTYSTPKPQSPNPSPNEADNDLEKAAKHGLSLAGVDAETNKTHTFNVSSNRQLVLREAPLIDDGHPASTHVESVIGRDQRICDWRLEVLEHENDDNRALVSMTKAFMLARSLRDTKQRENTEIECIDAIIVYIMFRCGRNEKALPLCVLESYMTKLLAYLENPDDGSIWLSARHVLNFYDIEPRWIHPTITRSIDSTLCKLLQRHWNLKLTESTLSMMLADFQCRSENDPLRLAFRTALENLFSAEDSRNQEVFRFMMVSLAWTLDVGPVRIRFTTRSPSFSRIKEVATQLRDISIDVVCTITPIRSILLVLKFQDENELGTRTYSTVLENAGLLASSCSVEGMHAEAEAMFSTIRKDRNWRLLSSSPTSKITTLFLYCRHLKRQERGKELFAAIKEIRGELGRMPYSVNSTFLEDIRWVRSAMKDLSGENLSAKEMRQWHGLDRQLKYFEAGTGTLVVRSSPSTHSEILEFDMEKEDQNLDVDDCKSTNAYGVTYTESGISGISFNYSDLWK</sequence>
<dbReference type="PANTHER" id="PTHR38788:SF3">
    <property type="entry name" value="CLR5 DOMAIN-CONTAINING PROTEIN"/>
    <property type="match status" value="1"/>
</dbReference>
<dbReference type="Proteomes" id="UP000184330">
    <property type="component" value="Unassembled WGS sequence"/>
</dbReference>
<proteinExistence type="predicted"/>
<reference evidence="3 4" key="1">
    <citation type="submission" date="2016-03" db="EMBL/GenBank/DDBJ databases">
        <authorList>
            <person name="Ploux O."/>
        </authorList>
    </citation>
    <scope>NUCLEOTIDE SEQUENCE [LARGE SCALE GENOMIC DNA]</scope>
    <source>
        <strain evidence="3 4">UAMH 11012</strain>
    </source>
</reference>
<evidence type="ECO:0000313" key="3">
    <source>
        <dbReference type="EMBL" id="CZR56271.1"/>
    </source>
</evidence>
<feature type="domain" description="Clr5" evidence="2">
    <location>
        <begin position="37"/>
        <end position="87"/>
    </location>
</feature>
<keyword evidence="4" id="KW-1185">Reference proteome</keyword>
<protein>
    <recommendedName>
        <fullName evidence="2">Clr5 domain-containing protein</fullName>
    </recommendedName>
</protein>
<dbReference type="AlphaFoldDB" id="A0A1L7WU20"/>
<dbReference type="InterPro" id="IPR025676">
    <property type="entry name" value="Clr5_dom"/>
</dbReference>
<feature type="region of interest" description="Disordered" evidence="1">
    <location>
        <begin position="1"/>
        <end position="25"/>
    </location>
</feature>
<dbReference type="Pfam" id="PF14420">
    <property type="entry name" value="Clr5"/>
    <property type="match status" value="1"/>
</dbReference>
<organism evidence="3 4">
    <name type="scientific">Phialocephala subalpina</name>
    <dbReference type="NCBI Taxonomy" id="576137"/>
    <lineage>
        <taxon>Eukaryota</taxon>
        <taxon>Fungi</taxon>
        <taxon>Dikarya</taxon>
        <taxon>Ascomycota</taxon>
        <taxon>Pezizomycotina</taxon>
        <taxon>Leotiomycetes</taxon>
        <taxon>Helotiales</taxon>
        <taxon>Mollisiaceae</taxon>
        <taxon>Phialocephala</taxon>
        <taxon>Phialocephala fortinii species complex</taxon>
    </lineage>
</organism>
<evidence type="ECO:0000256" key="1">
    <source>
        <dbReference type="SAM" id="MobiDB-lite"/>
    </source>
</evidence>
<evidence type="ECO:0000259" key="2">
    <source>
        <dbReference type="Pfam" id="PF14420"/>
    </source>
</evidence>